<reference evidence="2 3" key="1">
    <citation type="submission" date="2022-10" db="EMBL/GenBank/DDBJ databases">
        <title>The complete genomes of actinobacterial strains from the NBC collection.</title>
        <authorList>
            <person name="Joergensen T.S."/>
            <person name="Alvarez Arevalo M."/>
            <person name="Sterndorff E.B."/>
            <person name="Faurdal D."/>
            <person name="Vuksanovic O."/>
            <person name="Mourched A.-S."/>
            <person name="Charusanti P."/>
            <person name="Shaw S."/>
            <person name="Blin K."/>
            <person name="Weber T."/>
        </authorList>
    </citation>
    <scope>NUCLEOTIDE SEQUENCE [LARGE SCALE GENOMIC DNA]</scope>
    <source>
        <strain evidence="2 3">NBC 01774</strain>
    </source>
</reference>
<dbReference type="Proteomes" id="UP001344251">
    <property type="component" value="Chromosome"/>
</dbReference>
<organism evidence="2 3">
    <name type="scientific">Streptomyces decoyicus</name>
    <dbReference type="NCBI Taxonomy" id="249567"/>
    <lineage>
        <taxon>Bacteria</taxon>
        <taxon>Bacillati</taxon>
        <taxon>Actinomycetota</taxon>
        <taxon>Actinomycetes</taxon>
        <taxon>Kitasatosporales</taxon>
        <taxon>Streptomycetaceae</taxon>
        <taxon>Streptomyces</taxon>
    </lineage>
</organism>
<evidence type="ECO:0000313" key="3">
    <source>
        <dbReference type="Proteomes" id="UP001344251"/>
    </source>
</evidence>
<gene>
    <name evidence="2" type="ORF">OG863_00325</name>
</gene>
<dbReference type="RefSeq" id="WP_326615675.1">
    <property type="nucleotide sequence ID" value="NZ_CP109106.1"/>
</dbReference>
<keyword evidence="3" id="KW-1185">Reference proteome</keyword>
<feature type="region of interest" description="Disordered" evidence="1">
    <location>
        <begin position="21"/>
        <end position="43"/>
    </location>
</feature>
<evidence type="ECO:0008006" key="4">
    <source>
        <dbReference type="Google" id="ProtNLM"/>
    </source>
</evidence>
<accession>A0ABZ1F8N1</accession>
<name>A0ABZ1F8N1_9ACTN</name>
<evidence type="ECO:0000313" key="2">
    <source>
        <dbReference type="EMBL" id="WSB66561.1"/>
    </source>
</evidence>
<sequence>MRKAGWIVLGTVAGLVTGCAGSTPAKQRPAGESKPKASQKVKRELPEGMHKLGEGVTTEEETWRLTPSALTQVTPTSKAKGLPRGWRAAKLTWTLTNKTSEVQQLLDLSPTVRYGALGKPAAEFTDTGIDGIPDAISDDPPRVKPGGAYTLTVGVAVPADAAGEPVTITTRPSTMFGDTGDVAFFEGPFPGTPARKEAVLHPRPAPETRKTLAFGQWKADPQMTVDHVRPEGTAGGRATFSGELTMRNTAAVADLPYTPMKKSLRIYYGDELKEADLIPGGAGAADTGFIAPQRAATHTFHFSLPKGAKAESVTVEVTDLGNAEATFEGNIAD</sequence>
<proteinExistence type="predicted"/>
<dbReference type="EMBL" id="CP109106">
    <property type="protein sequence ID" value="WSB66561.1"/>
    <property type="molecule type" value="Genomic_DNA"/>
</dbReference>
<protein>
    <recommendedName>
        <fullName evidence="4">Lipoprotein</fullName>
    </recommendedName>
</protein>
<feature type="compositionally biased region" description="Basic and acidic residues" evidence="1">
    <location>
        <begin position="29"/>
        <end position="43"/>
    </location>
</feature>
<evidence type="ECO:0000256" key="1">
    <source>
        <dbReference type="SAM" id="MobiDB-lite"/>
    </source>
</evidence>
<dbReference type="PROSITE" id="PS51257">
    <property type="entry name" value="PROKAR_LIPOPROTEIN"/>
    <property type="match status" value="1"/>
</dbReference>